<sequence>MRTLAVVFIQPAFSDFPGFIQRSEQVKIQDFCPVRPVEPFDKRILRRLTLLDLLIG</sequence>
<evidence type="ECO:0000313" key="2">
    <source>
        <dbReference type="Proteomes" id="UP000077278"/>
    </source>
</evidence>
<dbReference type="AlphaFoldDB" id="A0ABD7KQ46"/>
<evidence type="ECO:0000313" key="1">
    <source>
        <dbReference type="EMBL" id="SAD47833.1"/>
    </source>
</evidence>
<organism evidence="1 2">
    <name type="scientific">Enterobacter roggenkampii</name>
    <dbReference type="NCBI Taxonomy" id="1812935"/>
    <lineage>
        <taxon>Bacteria</taxon>
        <taxon>Pseudomonadati</taxon>
        <taxon>Pseudomonadota</taxon>
        <taxon>Gammaproteobacteria</taxon>
        <taxon>Enterobacterales</taxon>
        <taxon>Enterobacteriaceae</taxon>
        <taxon>Enterobacter</taxon>
        <taxon>Enterobacter cloacae complex</taxon>
    </lineage>
</organism>
<dbReference type="EMBL" id="FKDD01000040">
    <property type="protein sequence ID" value="SAD47833.1"/>
    <property type="molecule type" value="Genomic_DNA"/>
</dbReference>
<proteinExistence type="predicted"/>
<accession>A0ABD7KQ46</accession>
<gene>
    <name evidence="1" type="ORF">SAMEA2273136_04872</name>
</gene>
<protein>
    <submittedName>
        <fullName evidence="1">Uncharacterized protein</fullName>
    </submittedName>
</protein>
<dbReference type="Proteomes" id="UP000077278">
    <property type="component" value="Unassembled WGS sequence"/>
</dbReference>
<comment type="caution">
    <text evidence="1">The sequence shown here is derived from an EMBL/GenBank/DDBJ whole genome shotgun (WGS) entry which is preliminary data.</text>
</comment>
<name>A0ABD7KQ46_9ENTR</name>
<reference evidence="1 2" key="1">
    <citation type="submission" date="2016-03" db="EMBL/GenBank/DDBJ databases">
        <authorList>
            <consortium name="Pathogen Informatics"/>
        </authorList>
    </citation>
    <scope>NUCLEOTIDE SEQUENCE [LARGE SCALE GENOMIC DNA]</scope>
    <source>
        <strain evidence="2">e264</strain>
    </source>
</reference>